<keyword evidence="7" id="KW-0807">Transducer</keyword>
<evidence type="ECO:0000256" key="3">
    <source>
        <dbReference type="ARBA" id="ARBA00022989"/>
    </source>
</evidence>
<reference evidence="11" key="1">
    <citation type="submission" date="2025-08" db="UniProtKB">
        <authorList>
            <consortium name="RefSeq"/>
        </authorList>
    </citation>
    <scope>IDENTIFICATION</scope>
</reference>
<keyword evidence="5 8" id="KW-0472">Membrane</keyword>
<dbReference type="GeneID" id="101850009"/>
<feature type="transmembrane region" description="Helical" evidence="8">
    <location>
        <begin position="32"/>
        <end position="55"/>
    </location>
</feature>
<comment type="subcellular location">
    <subcellularLocation>
        <location evidence="1">Membrane</location>
        <topology evidence="1">Multi-pass membrane protein</topology>
    </subcellularLocation>
</comment>
<accession>A0ABM0JS80</accession>
<evidence type="ECO:0000256" key="1">
    <source>
        <dbReference type="ARBA" id="ARBA00004141"/>
    </source>
</evidence>
<feature type="transmembrane region" description="Helical" evidence="8">
    <location>
        <begin position="67"/>
        <end position="87"/>
    </location>
</feature>
<evidence type="ECO:0000256" key="7">
    <source>
        <dbReference type="ARBA" id="ARBA00023224"/>
    </source>
</evidence>
<dbReference type="PROSITE" id="PS50262">
    <property type="entry name" value="G_PROTEIN_RECEP_F1_2"/>
    <property type="match status" value="1"/>
</dbReference>
<evidence type="ECO:0000313" key="11">
    <source>
        <dbReference type="RefSeq" id="XP_005100324.3"/>
    </source>
</evidence>
<dbReference type="Gene3D" id="1.20.1070.10">
    <property type="entry name" value="Rhodopsin 7-helix transmembrane proteins"/>
    <property type="match status" value="1"/>
</dbReference>
<keyword evidence="6 11" id="KW-0675">Receptor</keyword>
<dbReference type="PANTHER" id="PTHR24243">
    <property type="entry name" value="G-PROTEIN COUPLED RECEPTOR"/>
    <property type="match status" value="1"/>
</dbReference>
<keyword evidence="2 8" id="KW-0812">Transmembrane</keyword>
<evidence type="ECO:0000256" key="4">
    <source>
        <dbReference type="ARBA" id="ARBA00023040"/>
    </source>
</evidence>
<keyword evidence="3 8" id="KW-1133">Transmembrane helix</keyword>
<evidence type="ECO:0000256" key="8">
    <source>
        <dbReference type="SAM" id="Phobius"/>
    </source>
</evidence>
<name>A0ABM0JS80_APLCA</name>
<dbReference type="InterPro" id="IPR000276">
    <property type="entry name" value="GPCR_Rhodpsn"/>
</dbReference>
<dbReference type="PANTHER" id="PTHR24243:SF230">
    <property type="entry name" value="G-PROTEIN COUPLED RECEPTORS FAMILY 1 PROFILE DOMAIN-CONTAINING PROTEIN"/>
    <property type="match status" value="1"/>
</dbReference>
<evidence type="ECO:0000256" key="6">
    <source>
        <dbReference type="ARBA" id="ARBA00023170"/>
    </source>
</evidence>
<feature type="transmembrane region" description="Helical" evidence="8">
    <location>
        <begin position="146"/>
        <end position="173"/>
    </location>
</feature>
<dbReference type="Proteomes" id="UP000694888">
    <property type="component" value="Unplaced"/>
</dbReference>
<organism evidence="10 11">
    <name type="scientific">Aplysia californica</name>
    <name type="common">California sea hare</name>
    <dbReference type="NCBI Taxonomy" id="6500"/>
    <lineage>
        <taxon>Eukaryota</taxon>
        <taxon>Metazoa</taxon>
        <taxon>Spiralia</taxon>
        <taxon>Lophotrochozoa</taxon>
        <taxon>Mollusca</taxon>
        <taxon>Gastropoda</taxon>
        <taxon>Heterobranchia</taxon>
        <taxon>Euthyneura</taxon>
        <taxon>Tectipleura</taxon>
        <taxon>Aplysiida</taxon>
        <taxon>Aplysioidea</taxon>
        <taxon>Aplysiidae</taxon>
        <taxon>Aplysia</taxon>
    </lineage>
</organism>
<evidence type="ECO:0000256" key="2">
    <source>
        <dbReference type="ARBA" id="ARBA00022692"/>
    </source>
</evidence>
<dbReference type="PRINTS" id="PR00237">
    <property type="entry name" value="GPCRRHODOPSN"/>
</dbReference>
<feature type="transmembrane region" description="Helical" evidence="8">
    <location>
        <begin position="264"/>
        <end position="288"/>
    </location>
</feature>
<feature type="transmembrane region" description="Helical" evidence="8">
    <location>
        <begin position="193"/>
        <end position="222"/>
    </location>
</feature>
<sequence length="350" mass="39538">MTTSMYTENVTSNLSAPIAEHDFSARNYGMMLTIYVLPVIVFSGLLCNAVSCLVFTSHELRKLSSSVYIFALLVSDSGVLLGLLFVWLEAIGYRLNHINGICQALVFFTYVFSFLSVWYVVCVTVENYITICQPTQFRVMCTRKRAVTVVSAILVLSLSLYAVTAFATEVAYIEPPGIWHCSQRDELMEVLQALTYIDSVVTLLIPLLAISGMLLPIALSILRSTRWRKRLSSLPMLDGGKLRTVGETRKQVTRKSPRVRVAKMLLALSVSYIVMNAPSHVSRLYYLIRQLESGNTILTYSEAFIQLSLQYVSYLHHAIKFWIFVIISKNFSKYLRQVLSDLVHLRCLPG</sequence>
<dbReference type="RefSeq" id="XP_005100324.3">
    <property type="nucleotide sequence ID" value="XM_005100267.3"/>
</dbReference>
<protein>
    <submittedName>
        <fullName evidence="11">Neuromedin-U receptor 2</fullName>
    </submittedName>
</protein>
<proteinExistence type="predicted"/>
<dbReference type="SUPFAM" id="SSF81321">
    <property type="entry name" value="Family A G protein-coupled receptor-like"/>
    <property type="match status" value="1"/>
</dbReference>
<keyword evidence="4" id="KW-0297">G-protein coupled receptor</keyword>
<feature type="domain" description="G-protein coupled receptors family 1 profile" evidence="9">
    <location>
        <begin position="47"/>
        <end position="324"/>
    </location>
</feature>
<evidence type="ECO:0000313" key="10">
    <source>
        <dbReference type="Proteomes" id="UP000694888"/>
    </source>
</evidence>
<feature type="transmembrane region" description="Helical" evidence="8">
    <location>
        <begin position="107"/>
        <end position="125"/>
    </location>
</feature>
<dbReference type="Pfam" id="PF00001">
    <property type="entry name" value="7tm_1"/>
    <property type="match status" value="1"/>
</dbReference>
<dbReference type="InterPro" id="IPR017452">
    <property type="entry name" value="GPCR_Rhodpsn_7TM"/>
</dbReference>
<evidence type="ECO:0000256" key="5">
    <source>
        <dbReference type="ARBA" id="ARBA00023136"/>
    </source>
</evidence>
<gene>
    <name evidence="11" type="primary">LOC101850009</name>
</gene>
<keyword evidence="10" id="KW-1185">Reference proteome</keyword>
<evidence type="ECO:0000259" key="9">
    <source>
        <dbReference type="PROSITE" id="PS50262"/>
    </source>
</evidence>